<evidence type="ECO:0000259" key="1">
    <source>
        <dbReference type="PROSITE" id="PS51725"/>
    </source>
</evidence>
<protein>
    <submittedName>
        <fullName evidence="2">Putative quinol monooxygenase YgiN</fullName>
        <ecNumber evidence="2">1.-.-.-</ecNumber>
    </submittedName>
</protein>
<keyword evidence="2" id="KW-0560">Oxidoreductase</keyword>
<dbReference type="InterPro" id="IPR011008">
    <property type="entry name" value="Dimeric_a/b-barrel"/>
</dbReference>
<dbReference type="EMBL" id="CP036276">
    <property type="protein sequence ID" value="QDU47571.1"/>
    <property type="molecule type" value="Genomic_DNA"/>
</dbReference>
<dbReference type="AlphaFoldDB" id="A0A517ZYP6"/>
<dbReference type="SUPFAM" id="SSF54909">
    <property type="entry name" value="Dimeric alpha+beta barrel"/>
    <property type="match status" value="1"/>
</dbReference>
<name>A0A517ZYP6_9PLAN</name>
<evidence type="ECO:0000313" key="2">
    <source>
        <dbReference type="EMBL" id="QDU47571.1"/>
    </source>
</evidence>
<keyword evidence="3" id="KW-1185">Reference proteome</keyword>
<reference evidence="2 3" key="1">
    <citation type="submission" date="2019-02" db="EMBL/GenBank/DDBJ databases">
        <title>Deep-cultivation of Planctomycetes and their phenomic and genomic characterization uncovers novel biology.</title>
        <authorList>
            <person name="Wiegand S."/>
            <person name="Jogler M."/>
            <person name="Boedeker C."/>
            <person name="Pinto D."/>
            <person name="Vollmers J."/>
            <person name="Rivas-Marin E."/>
            <person name="Kohn T."/>
            <person name="Peeters S.H."/>
            <person name="Heuer A."/>
            <person name="Rast P."/>
            <person name="Oberbeckmann S."/>
            <person name="Bunk B."/>
            <person name="Jeske O."/>
            <person name="Meyerdierks A."/>
            <person name="Storesund J.E."/>
            <person name="Kallscheuer N."/>
            <person name="Luecker S."/>
            <person name="Lage O.M."/>
            <person name="Pohl T."/>
            <person name="Merkel B.J."/>
            <person name="Hornburger P."/>
            <person name="Mueller R.-W."/>
            <person name="Bruemmer F."/>
            <person name="Labrenz M."/>
            <person name="Spormann A.M."/>
            <person name="Op den Camp H."/>
            <person name="Overmann J."/>
            <person name="Amann R."/>
            <person name="Jetten M.S.M."/>
            <person name="Mascher T."/>
            <person name="Medema M.H."/>
            <person name="Devos D.P."/>
            <person name="Kaster A.-K."/>
            <person name="Ovreas L."/>
            <person name="Rohde M."/>
            <person name="Galperin M.Y."/>
            <person name="Jogler C."/>
        </authorList>
    </citation>
    <scope>NUCLEOTIDE SEQUENCE [LARGE SCALE GENOMIC DNA]</scope>
    <source>
        <strain evidence="2 3">Mal52</strain>
    </source>
</reference>
<organism evidence="2 3">
    <name type="scientific">Symmachiella dynata</name>
    <dbReference type="NCBI Taxonomy" id="2527995"/>
    <lineage>
        <taxon>Bacteria</taxon>
        <taxon>Pseudomonadati</taxon>
        <taxon>Planctomycetota</taxon>
        <taxon>Planctomycetia</taxon>
        <taxon>Planctomycetales</taxon>
        <taxon>Planctomycetaceae</taxon>
        <taxon>Symmachiella</taxon>
    </lineage>
</organism>
<dbReference type="EC" id="1.-.-.-" evidence="2"/>
<accession>A0A517ZYP6</accession>
<dbReference type="GO" id="GO:0005829">
    <property type="term" value="C:cytosol"/>
    <property type="evidence" value="ECO:0007669"/>
    <property type="project" value="TreeGrafter"/>
</dbReference>
<dbReference type="PROSITE" id="PS51725">
    <property type="entry name" value="ABM"/>
    <property type="match status" value="1"/>
</dbReference>
<proteinExistence type="predicted"/>
<dbReference type="KEGG" id="sdyn:Mal52_61060"/>
<dbReference type="InterPro" id="IPR050744">
    <property type="entry name" value="AI-2_Isomerase_LsrG"/>
</dbReference>
<dbReference type="Gene3D" id="3.30.70.100">
    <property type="match status" value="1"/>
</dbReference>
<keyword evidence="2" id="KW-0503">Monooxygenase</keyword>
<dbReference type="PANTHER" id="PTHR33336:SF3">
    <property type="entry name" value="ABM DOMAIN-CONTAINING PROTEIN"/>
    <property type="match status" value="1"/>
</dbReference>
<gene>
    <name evidence="2" type="primary">ygiN</name>
    <name evidence="2" type="ORF">Mal52_61060</name>
</gene>
<evidence type="ECO:0000313" key="3">
    <source>
        <dbReference type="Proteomes" id="UP000319383"/>
    </source>
</evidence>
<dbReference type="InterPro" id="IPR007138">
    <property type="entry name" value="ABM_dom"/>
</dbReference>
<sequence>MIHVLATIEVVDGKRDEFLKHFNELVPQVLAEEGCIAYGPAVDLQTNLPVQPPVRPNIVTVIEQWDDLSALEAHLMAPHMVAFRDVVKDLVIETIVGVLEPA</sequence>
<dbReference type="Proteomes" id="UP000319383">
    <property type="component" value="Chromosome"/>
</dbReference>
<dbReference type="RefSeq" id="WP_145380374.1">
    <property type="nucleotide sequence ID" value="NZ_CP036276.1"/>
</dbReference>
<feature type="domain" description="ABM" evidence="1">
    <location>
        <begin position="2"/>
        <end position="99"/>
    </location>
</feature>
<dbReference type="Pfam" id="PF03992">
    <property type="entry name" value="ABM"/>
    <property type="match status" value="1"/>
</dbReference>
<dbReference type="GO" id="GO:0004497">
    <property type="term" value="F:monooxygenase activity"/>
    <property type="evidence" value="ECO:0007669"/>
    <property type="project" value="UniProtKB-KW"/>
</dbReference>
<dbReference type="PANTHER" id="PTHR33336">
    <property type="entry name" value="QUINOL MONOOXYGENASE YGIN-RELATED"/>
    <property type="match status" value="1"/>
</dbReference>